<reference evidence="4" key="1">
    <citation type="submission" date="2015-07" db="EMBL/GenBank/DDBJ databases">
        <title>Draft genome sequence of Streptomyces sp. CMAA 1322, a bacterium isolated from Caatinga biome, from dry forest semiarid of Brazil.</title>
        <authorList>
            <person name="Santos S.N."/>
            <person name="Gacesa R."/>
            <person name="Taketani R.G."/>
            <person name="Long P.F."/>
            <person name="Melo I.S."/>
        </authorList>
    </citation>
    <scope>NUCLEOTIDE SEQUENCE [LARGE SCALE GENOMIC DNA]</scope>
    <source>
        <strain evidence="4">CMAA 1322</strain>
    </source>
</reference>
<comment type="caution">
    <text evidence="3">The sequence shown here is derived from an EMBL/GenBank/DDBJ whole genome shotgun (WGS) entry which is preliminary data.</text>
</comment>
<evidence type="ECO:0000313" key="3">
    <source>
        <dbReference type="EMBL" id="KNB50824.1"/>
    </source>
</evidence>
<dbReference type="InterPro" id="IPR050300">
    <property type="entry name" value="GDXG_lipolytic_enzyme"/>
</dbReference>
<sequence length="296" mass="32499">MPEDTARGPLVYGAYDQEALDRQYSPSSRVPDITVFLDEYAALSERTRNRLTVRAGVPYGRRECETLDFFPAARPGAPLLVFVHGGYWQELGKDDSSFPARRTVPAGAAFAALDYGLAPAYRLEEIVGQVRRGLEWLVTHAAELGVDKNRIHLSGSSAGAHLVLMALLDDWRPDGRHPADVFAGAVLLSGVYDLEPLRLTYVNEPLGLTERTARLMSPVRRLPGRLPPLTVALGGVETEEFRRQHDELAEAVAGRSPAVRNLIVPHRNHFDLPFDLDDPATDLGGAVFRQLGLTAS</sequence>
<dbReference type="OrthoDB" id="9803828at2"/>
<keyword evidence="1" id="KW-0378">Hydrolase</keyword>
<dbReference type="RefSeq" id="WP_049717738.1">
    <property type="nucleotide sequence ID" value="NZ_LFXA01000013.1"/>
</dbReference>
<accession>A0A0K9XBP6</accession>
<dbReference type="PANTHER" id="PTHR48081:SF33">
    <property type="entry name" value="KYNURENINE FORMAMIDASE"/>
    <property type="match status" value="1"/>
</dbReference>
<dbReference type="Gene3D" id="3.40.50.1820">
    <property type="entry name" value="alpha/beta hydrolase"/>
    <property type="match status" value="1"/>
</dbReference>
<dbReference type="PANTHER" id="PTHR48081">
    <property type="entry name" value="AB HYDROLASE SUPERFAMILY PROTEIN C4A8.06C"/>
    <property type="match status" value="1"/>
</dbReference>
<dbReference type="AlphaFoldDB" id="A0A0K9XBP6"/>
<dbReference type="GO" id="GO:0016787">
    <property type="term" value="F:hydrolase activity"/>
    <property type="evidence" value="ECO:0007669"/>
    <property type="project" value="UniProtKB-KW"/>
</dbReference>
<dbReference type="Pfam" id="PF20434">
    <property type="entry name" value="BD-FAE"/>
    <property type="match status" value="1"/>
</dbReference>
<keyword evidence="4" id="KW-1185">Reference proteome</keyword>
<proteinExistence type="predicted"/>
<dbReference type="PATRIC" id="fig|1678637.3.peg.4401"/>
<dbReference type="STRING" id="1678637.AC230_20555"/>
<dbReference type="InterPro" id="IPR049492">
    <property type="entry name" value="BD-FAE-like_dom"/>
</dbReference>
<evidence type="ECO:0000256" key="1">
    <source>
        <dbReference type="ARBA" id="ARBA00022801"/>
    </source>
</evidence>
<protein>
    <recommendedName>
        <fullName evidence="2">BD-FAE-like domain-containing protein</fullName>
    </recommendedName>
</protein>
<gene>
    <name evidence="3" type="ORF">AC230_20555</name>
</gene>
<name>A0A0K9XBP6_9ACTN</name>
<evidence type="ECO:0000259" key="2">
    <source>
        <dbReference type="Pfam" id="PF20434"/>
    </source>
</evidence>
<organism evidence="3 4">
    <name type="scientific">Streptomyces caatingaensis</name>
    <dbReference type="NCBI Taxonomy" id="1678637"/>
    <lineage>
        <taxon>Bacteria</taxon>
        <taxon>Bacillati</taxon>
        <taxon>Actinomycetota</taxon>
        <taxon>Actinomycetes</taxon>
        <taxon>Kitasatosporales</taxon>
        <taxon>Streptomycetaceae</taxon>
        <taxon>Streptomyces</taxon>
    </lineage>
</organism>
<dbReference type="Proteomes" id="UP000037288">
    <property type="component" value="Unassembled WGS sequence"/>
</dbReference>
<dbReference type="SUPFAM" id="SSF53474">
    <property type="entry name" value="alpha/beta-Hydrolases"/>
    <property type="match status" value="1"/>
</dbReference>
<feature type="domain" description="BD-FAE-like" evidence="2">
    <location>
        <begin position="76"/>
        <end position="166"/>
    </location>
</feature>
<dbReference type="InterPro" id="IPR029058">
    <property type="entry name" value="AB_hydrolase_fold"/>
</dbReference>
<evidence type="ECO:0000313" key="4">
    <source>
        <dbReference type="Proteomes" id="UP000037288"/>
    </source>
</evidence>
<dbReference type="EMBL" id="LFXA01000013">
    <property type="protein sequence ID" value="KNB50824.1"/>
    <property type="molecule type" value="Genomic_DNA"/>
</dbReference>